<evidence type="ECO:0000313" key="11">
    <source>
        <dbReference type="Proteomes" id="UP000327013"/>
    </source>
</evidence>
<dbReference type="EMBL" id="VIBQ01000014">
    <property type="protein sequence ID" value="KAB8349403.1"/>
    <property type="molecule type" value="Genomic_DNA"/>
</dbReference>
<dbReference type="Pfam" id="PF11790">
    <property type="entry name" value="Glyco_hydro_cc"/>
    <property type="match status" value="1"/>
</dbReference>
<proteinExistence type="predicted"/>
<dbReference type="Gene3D" id="3.20.20.80">
    <property type="entry name" value="Glycosidases"/>
    <property type="match status" value="1"/>
</dbReference>
<keyword evidence="2" id="KW-0964">Secreted</keyword>
<dbReference type="SUPFAM" id="SSF53474">
    <property type="entry name" value="alpha/beta-Hydrolases"/>
    <property type="match status" value="1"/>
</dbReference>
<organism evidence="10 11">
    <name type="scientific">Carpinus fangiana</name>
    <dbReference type="NCBI Taxonomy" id="176857"/>
    <lineage>
        <taxon>Eukaryota</taxon>
        <taxon>Viridiplantae</taxon>
        <taxon>Streptophyta</taxon>
        <taxon>Embryophyta</taxon>
        <taxon>Tracheophyta</taxon>
        <taxon>Spermatophyta</taxon>
        <taxon>Magnoliopsida</taxon>
        <taxon>eudicotyledons</taxon>
        <taxon>Gunneridae</taxon>
        <taxon>Pentapetalae</taxon>
        <taxon>rosids</taxon>
        <taxon>fabids</taxon>
        <taxon>Fagales</taxon>
        <taxon>Betulaceae</taxon>
        <taxon>Carpinus</taxon>
    </lineage>
</organism>
<keyword evidence="3" id="KW-0858">Xylan degradation</keyword>
<evidence type="ECO:0000259" key="9">
    <source>
        <dbReference type="Pfam" id="PF11790"/>
    </source>
</evidence>
<keyword evidence="6" id="KW-0119">Carbohydrate metabolism</keyword>
<keyword evidence="5" id="KW-0378">Hydrolase</keyword>
<sequence>MPSTKFSCILLTVTGLVTGAPTLTTSTVSSLALRQDNSSATLIPNGKKAGSAGGRALPFWADHLGWWYDWTPSPDSSTTGPIPVSMLWGSGNNGEEDAKRFGEFQQLTDAPQYLLGFNEPDCTGADTSANMDVGQGIDLWNQYIAPMGDKGSLLGSPSMCLQKDESWLQDFKNAGPSRDWDFTAIHVYKPDMDGVQQDIDHYWDTYQKPIWVTEFACVYDQDSFTACTDQGQINQWINDVVDLFENNEHVMGYAYTDGGGLGDAWLPTNEDGSALSESGQTYLDAISNSANDVVPFSNGDTQGCGKTHILNGVTQYRKIATGSGSRSYSIHLPINYSRYRRYPLIFGFHGSNSVGLFFEADTGLSLPTYTADKIVLYPNGIDGSWAGPSYAKTSVAEDLNFVSDVLEDVRHEFCIDSARIYATGMSNGGGFLDSLACNDTIGGEFAAFAAAAGSFYTDTKDTKNDCKPARPLTPFLEFHGLKDESVHYTGGQGEGGLEPAISDWLNWWASRNECKAPPVRKDSFGGDVHHLSWSCTTLQGNGSLQHWKIDDMSELQSPTLWLVDANGALEHVWPSKLPNFSQLAAGDTPTHVQASKLVVDFFDNFVRPE</sequence>
<feature type="signal peptide" evidence="8">
    <location>
        <begin position="1"/>
        <end position="19"/>
    </location>
</feature>
<dbReference type="Gene3D" id="3.40.50.1820">
    <property type="entry name" value="alpha/beta hydrolase"/>
    <property type="match status" value="1"/>
</dbReference>
<reference evidence="10 11" key="1">
    <citation type="submission" date="2019-06" db="EMBL/GenBank/DDBJ databases">
        <title>A chromosomal-level reference genome of Carpinus fangiana (Coryloideae, Betulaceae).</title>
        <authorList>
            <person name="Yang X."/>
            <person name="Wang Z."/>
            <person name="Zhang L."/>
            <person name="Hao G."/>
            <person name="Liu J."/>
            <person name="Yang Y."/>
        </authorList>
    </citation>
    <scope>NUCLEOTIDE SEQUENCE [LARGE SCALE GENOMIC DNA]</scope>
    <source>
        <strain evidence="10">Cfa_2016G</strain>
        <tissue evidence="10">Leaf</tissue>
    </source>
</reference>
<dbReference type="SUPFAM" id="SSF51445">
    <property type="entry name" value="(Trans)glycosidases"/>
    <property type="match status" value="1"/>
</dbReference>
<feature type="domain" description="Asl1-like glycosyl hydrolase catalytic" evidence="9">
    <location>
        <begin position="62"/>
        <end position="282"/>
    </location>
</feature>
<dbReference type="PANTHER" id="PTHR38050:SF2">
    <property type="entry name" value="FERULOYL ESTERASE C-RELATED"/>
    <property type="match status" value="1"/>
</dbReference>
<dbReference type="AlphaFoldDB" id="A0A5N6KVS5"/>
<evidence type="ECO:0000313" key="10">
    <source>
        <dbReference type="EMBL" id="KAB8349403.1"/>
    </source>
</evidence>
<keyword evidence="7" id="KW-0624">Polysaccharide degradation</keyword>
<keyword evidence="11" id="KW-1185">Reference proteome</keyword>
<dbReference type="OrthoDB" id="5959761at2759"/>
<dbReference type="InterPro" id="IPR043595">
    <property type="entry name" value="FaeB/C/D"/>
</dbReference>
<evidence type="ECO:0000256" key="4">
    <source>
        <dbReference type="ARBA" id="ARBA00022729"/>
    </source>
</evidence>
<evidence type="ECO:0000256" key="8">
    <source>
        <dbReference type="SAM" id="SignalP"/>
    </source>
</evidence>
<dbReference type="Proteomes" id="UP000327013">
    <property type="component" value="Unassembled WGS sequence"/>
</dbReference>
<evidence type="ECO:0000256" key="3">
    <source>
        <dbReference type="ARBA" id="ARBA00022651"/>
    </source>
</evidence>
<dbReference type="GO" id="GO:0045493">
    <property type="term" value="P:xylan catabolic process"/>
    <property type="evidence" value="ECO:0007669"/>
    <property type="project" value="UniProtKB-KW"/>
</dbReference>
<dbReference type="InterPro" id="IPR029058">
    <property type="entry name" value="AB_hydrolase_fold"/>
</dbReference>
<evidence type="ECO:0000256" key="5">
    <source>
        <dbReference type="ARBA" id="ARBA00022801"/>
    </source>
</evidence>
<evidence type="ECO:0000256" key="1">
    <source>
        <dbReference type="ARBA" id="ARBA00004613"/>
    </source>
</evidence>
<protein>
    <recommendedName>
        <fullName evidence="9">Asl1-like glycosyl hydrolase catalytic domain-containing protein</fullName>
    </recommendedName>
</protein>
<comment type="caution">
    <text evidence="10">The sequence shown here is derived from an EMBL/GenBank/DDBJ whole genome shotgun (WGS) entry which is preliminary data.</text>
</comment>
<dbReference type="InterPro" id="IPR024655">
    <property type="entry name" value="Asl1_glyco_hydro_catalytic"/>
</dbReference>
<keyword evidence="4 8" id="KW-0732">Signal</keyword>
<feature type="chain" id="PRO_5024273396" description="Asl1-like glycosyl hydrolase catalytic domain-containing protein" evidence="8">
    <location>
        <begin position="20"/>
        <end position="609"/>
    </location>
</feature>
<evidence type="ECO:0000256" key="7">
    <source>
        <dbReference type="ARBA" id="ARBA00023326"/>
    </source>
</evidence>
<comment type="subcellular location">
    <subcellularLocation>
        <location evidence="1">Secreted</location>
    </subcellularLocation>
</comment>
<accession>A0A5N6KVS5</accession>
<evidence type="ECO:0000256" key="6">
    <source>
        <dbReference type="ARBA" id="ARBA00023277"/>
    </source>
</evidence>
<dbReference type="PANTHER" id="PTHR38050">
    <property type="match status" value="1"/>
</dbReference>
<gene>
    <name evidence="10" type="ORF">FH972_023430</name>
</gene>
<evidence type="ECO:0000256" key="2">
    <source>
        <dbReference type="ARBA" id="ARBA00022525"/>
    </source>
</evidence>
<dbReference type="GO" id="GO:0005576">
    <property type="term" value="C:extracellular region"/>
    <property type="evidence" value="ECO:0007669"/>
    <property type="project" value="UniProtKB-SubCell"/>
</dbReference>
<name>A0A5N6KVS5_9ROSI</name>
<dbReference type="InterPro" id="IPR017853">
    <property type="entry name" value="GH"/>
</dbReference>
<dbReference type="GO" id="GO:0030600">
    <property type="term" value="F:feruloyl esterase activity"/>
    <property type="evidence" value="ECO:0007669"/>
    <property type="project" value="InterPro"/>
</dbReference>